<accession>A0A6A5V2N9</accession>
<proteinExistence type="predicted"/>
<dbReference type="InterPro" id="IPR036116">
    <property type="entry name" value="FN3_sf"/>
</dbReference>
<dbReference type="InterPro" id="IPR013783">
    <property type="entry name" value="Ig-like_fold"/>
</dbReference>
<feature type="chain" id="PRO_5025486710" evidence="2">
    <location>
        <begin position="28"/>
        <end position="755"/>
    </location>
</feature>
<feature type="domain" description="Fibronectin type-III" evidence="3">
    <location>
        <begin position="488"/>
        <end position="584"/>
    </location>
</feature>
<evidence type="ECO:0000313" key="4">
    <source>
        <dbReference type="EMBL" id="KAF1971713.1"/>
    </source>
</evidence>
<evidence type="ECO:0000313" key="5">
    <source>
        <dbReference type="Proteomes" id="UP000800036"/>
    </source>
</evidence>
<keyword evidence="2" id="KW-0732">Signal</keyword>
<dbReference type="SUPFAM" id="SSF52266">
    <property type="entry name" value="SGNH hydrolase"/>
    <property type="match status" value="1"/>
</dbReference>
<dbReference type="EMBL" id="ML976691">
    <property type="protein sequence ID" value="KAF1971713.1"/>
    <property type="molecule type" value="Genomic_DNA"/>
</dbReference>
<dbReference type="InterPro" id="IPR003961">
    <property type="entry name" value="FN3_dom"/>
</dbReference>
<feature type="region of interest" description="Disordered" evidence="1">
    <location>
        <begin position="692"/>
        <end position="720"/>
    </location>
</feature>
<dbReference type="GO" id="GO:0016020">
    <property type="term" value="C:membrane"/>
    <property type="evidence" value="ECO:0007669"/>
    <property type="project" value="UniProtKB-SubCell"/>
</dbReference>
<evidence type="ECO:0000256" key="2">
    <source>
        <dbReference type="SAM" id="SignalP"/>
    </source>
</evidence>
<dbReference type="SUPFAM" id="SSF49265">
    <property type="entry name" value="Fibronectin type III"/>
    <property type="match status" value="3"/>
</dbReference>
<dbReference type="SMART" id="SM00060">
    <property type="entry name" value="FN3"/>
    <property type="match status" value="3"/>
</dbReference>
<reference evidence="4" key="1">
    <citation type="journal article" date="2020" name="Stud. Mycol.">
        <title>101 Dothideomycetes genomes: a test case for predicting lifestyles and emergence of pathogens.</title>
        <authorList>
            <person name="Haridas S."/>
            <person name="Albert R."/>
            <person name="Binder M."/>
            <person name="Bloem J."/>
            <person name="Labutti K."/>
            <person name="Salamov A."/>
            <person name="Andreopoulos B."/>
            <person name="Baker S."/>
            <person name="Barry K."/>
            <person name="Bills G."/>
            <person name="Bluhm B."/>
            <person name="Cannon C."/>
            <person name="Castanera R."/>
            <person name="Culley D."/>
            <person name="Daum C."/>
            <person name="Ezra D."/>
            <person name="Gonzalez J."/>
            <person name="Henrissat B."/>
            <person name="Kuo A."/>
            <person name="Liang C."/>
            <person name="Lipzen A."/>
            <person name="Lutzoni F."/>
            <person name="Magnuson J."/>
            <person name="Mondo S."/>
            <person name="Nolan M."/>
            <person name="Ohm R."/>
            <person name="Pangilinan J."/>
            <person name="Park H.-J."/>
            <person name="Ramirez L."/>
            <person name="Alfaro M."/>
            <person name="Sun H."/>
            <person name="Tritt A."/>
            <person name="Yoshinaga Y."/>
            <person name="Zwiers L.-H."/>
            <person name="Turgeon B."/>
            <person name="Goodwin S."/>
            <person name="Spatafora J."/>
            <person name="Crous P."/>
            <person name="Grigoriev I."/>
        </authorList>
    </citation>
    <scope>NUCLEOTIDE SEQUENCE</scope>
    <source>
        <strain evidence="4">CBS 107.79</strain>
    </source>
</reference>
<dbReference type="Pfam" id="PF00041">
    <property type="entry name" value="fn3"/>
    <property type="match status" value="1"/>
</dbReference>
<dbReference type="Pfam" id="PF00657">
    <property type="entry name" value="Lipase_GDSL"/>
    <property type="match status" value="1"/>
</dbReference>
<dbReference type="InterPro" id="IPR050713">
    <property type="entry name" value="RTP_Phos/Ushers"/>
</dbReference>
<dbReference type="InterPro" id="IPR001087">
    <property type="entry name" value="GDSL"/>
</dbReference>
<dbReference type="PROSITE" id="PS50853">
    <property type="entry name" value="FN3"/>
    <property type="match status" value="1"/>
</dbReference>
<feature type="compositionally biased region" description="Gly residues" evidence="1">
    <location>
        <begin position="693"/>
        <end position="709"/>
    </location>
</feature>
<dbReference type="OrthoDB" id="2119228at2759"/>
<name>A0A6A5V2N9_9PLEO</name>
<dbReference type="Proteomes" id="UP000800036">
    <property type="component" value="Unassembled WGS sequence"/>
</dbReference>
<dbReference type="PANTHER" id="PTHR46957">
    <property type="entry name" value="CYTOKINE RECEPTOR"/>
    <property type="match status" value="1"/>
</dbReference>
<evidence type="ECO:0000256" key="1">
    <source>
        <dbReference type="SAM" id="MobiDB-lite"/>
    </source>
</evidence>
<feature type="compositionally biased region" description="Low complexity" evidence="1">
    <location>
        <begin position="710"/>
        <end position="720"/>
    </location>
</feature>
<dbReference type="AlphaFoldDB" id="A0A6A5V2N9"/>
<gene>
    <name evidence="4" type="ORF">BU23DRAFT_535756</name>
</gene>
<dbReference type="GO" id="GO:0016788">
    <property type="term" value="F:hydrolase activity, acting on ester bonds"/>
    <property type="evidence" value="ECO:0007669"/>
    <property type="project" value="InterPro"/>
</dbReference>
<feature type="signal peptide" evidence="2">
    <location>
        <begin position="1"/>
        <end position="27"/>
    </location>
</feature>
<dbReference type="Gene3D" id="3.40.50.1110">
    <property type="entry name" value="SGNH hydrolase"/>
    <property type="match status" value="1"/>
</dbReference>
<dbReference type="CDD" id="cd00063">
    <property type="entry name" value="FN3"/>
    <property type="match status" value="2"/>
</dbReference>
<protein>
    <submittedName>
        <fullName evidence="4">Carbohydrate esterase family 3 protein</fullName>
    </submittedName>
</protein>
<dbReference type="PANTHER" id="PTHR46957:SF3">
    <property type="entry name" value="CYTOKINE RECEPTOR"/>
    <property type="match status" value="1"/>
</dbReference>
<dbReference type="CDD" id="cd01833">
    <property type="entry name" value="XynB_like"/>
    <property type="match status" value="1"/>
</dbReference>
<dbReference type="InterPro" id="IPR036514">
    <property type="entry name" value="SGNH_hydro_sf"/>
</dbReference>
<dbReference type="Gene3D" id="2.60.40.10">
    <property type="entry name" value="Immunoglobulins"/>
    <property type="match status" value="2"/>
</dbReference>
<keyword evidence="5" id="KW-1185">Reference proteome</keyword>
<sequence length="755" mass="80252">MVPFSRPIYGHGLLVLITSAISLLADAAPTRSSTHSTSFTVVPTPSGNGSIDFTSAVQHEVSVLLEQERLSTVPAIPVPTNSTRYPEYKAIGQIAPVLPPKQQGIRYLEPSAIVANLVSSTNSTSGTSLHQRQSSTRILIVGDSITQGAEGDCTWRYRIWQWLRSTGINFRIVGPYVGTKAPPPPAAPQPPGLYGSPADTSFSTDGGYCEEADSAFLAESNHFAVWGRAAAVDKGLIAGVLQSTPADMMFLFLGFNDIGWFYSDVSGTLASIQSLITNARSVNPNMKFAVANIPHRTHINGRDDLATGTDEYNRRLPDLLTSMSTSQSPVHLVDIADNYACSDSECPSGYDGLHPNGCGEFQLARAFSKTLIDDFGIGSSPLKNPCQSGGSVDRRLELPSNIRAFSSPQGVTVTWDKVYGAYSYDVEASANGVPASFSTGSVLSNRWDSQWPLEGWVYKIRVRAVCGDKSSDWTSYVTATATPKLPSPPRNIRIQPSSSGMTVTWDPPTGDTGSIVLYNVLYWDWQWDHCQFISAAAFKSSPAVIDGLVPGRNYAIWLVTWNENGQGIPSNGSAVLPGKGTPSVPSALEVISYDPTTVGLSWSGADSAAGYRVWYRNINTAGSEMQLIGDVTMNSDHCNDQYFLFPGVWNYAFAVSSFNGHLDSGRSPEVVAPSAAKGDNIEPTCGPEPAWCPGGGSVSVPPVGGGTPTGGNPTTTSIGVTLTTTGSQPSVTGYPIVTNGHCAGRDCVGGKCVGR</sequence>
<organism evidence="4 5">
    <name type="scientific">Bimuria novae-zelandiae CBS 107.79</name>
    <dbReference type="NCBI Taxonomy" id="1447943"/>
    <lineage>
        <taxon>Eukaryota</taxon>
        <taxon>Fungi</taxon>
        <taxon>Dikarya</taxon>
        <taxon>Ascomycota</taxon>
        <taxon>Pezizomycotina</taxon>
        <taxon>Dothideomycetes</taxon>
        <taxon>Pleosporomycetidae</taxon>
        <taxon>Pleosporales</taxon>
        <taxon>Massarineae</taxon>
        <taxon>Didymosphaeriaceae</taxon>
        <taxon>Bimuria</taxon>
    </lineage>
</organism>
<evidence type="ECO:0000259" key="3">
    <source>
        <dbReference type="PROSITE" id="PS50853"/>
    </source>
</evidence>